<accession>A0A0F9T501</accession>
<reference evidence="1" key="1">
    <citation type="journal article" date="2015" name="Nature">
        <title>Complex archaea that bridge the gap between prokaryotes and eukaryotes.</title>
        <authorList>
            <person name="Spang A."/>
            <person name="Saw J.H."/>
            <person name="Jorgensen S.L."/>
            <person name="Zaremba-Niedzwiedzka K."/>
            <person name="Martijn J."/>
            <person name="Lind A.E."/>
            <person name="van Eijk R."/>
            <person name="Schleper C."/>
            <person name="Guy L."/>
            <person name="Ettema T.J."/>
        </authorList>
    </citation>
    <scope>NUCLEOTIDE SEQUENCE</scope>
</reference>
<organism evidence="1">
    <name type="scientific">marine sediment metagenome</name>
    <dbReference type="NCBI Taxonomy" id="412755"/>
    <lineage>
        <taxon>unclassified sequences</taxon>
        <taxon>metagenomes</taxon>
        <taxon>ecological metagenomes</taxon>
    </lineage>
</organism>
<evidence type="ECO:0000313" key="1">
    <source>
        <dbReference type="EMBL" id="KKN44091.1"/>
    </source>
</evidence>
<dbReference type="AlphaFoldDB" id="A0A0F9T501"/>
<feature type="non-terminal residue" evidence="1">
    <location>
        <position position="1"/>
    </location>
</feature>
<proteinExistence type="predicted"/>
<sequence>GSNGDLLNPALVANDVKEKGVGDSGVGI</sequence>
<gene>
    <name evidence="1" type="ORF">LCGC14_0696730</name>
</gene>
<comment type="caution">
    <text evidence="1">The sequence shown here is derived from an EMBL/GenBank/DDBJ whole genome shotgun (WGS) entry which is preliminary data.</text>
</comment>
<name>A0A0F9T501_9ZZZZ</name>
<dbReference type="EMBL" id="LAZR01001471">
    <property type="protein sequence ID" value="KKN44091.1"/>
    <property type="molecule type" value="Genomic_DNA"/>
</dbReference>
<protein>
    <submittedName>
        <fullName evidence="1">Uncharacterized protein</fullName>
    </submittedName>
</protein>